<sequence>MNPDLSTSLPIGACSDGPDEASNLPDKGFPKDFHDIGDRASESDFPNYHIANSHSLFAYSEFHSLELGTGASIYANSLLQAFLSAKSEIILVTCFWAKSSTLTSLSETLSRLAEFRKEHLSKTPRTSEDGESPPVLRVRIHLSSLSALQKLLHPQSRAGYIFPPSQWNSKLGLPSQQVLEDGFIDLQVKSLFLLPFSVMHPKFLIIDRERAWLPSCNVSWEAWLEGCVEVKGEVISKLLQFYWEVWEVGKDGVVPPCTFPATYLRWRENPQKFEPFERMKDAEGLRNAGWIKDITSPTSTVLKPESPLQKIPTILLPSSHHRNPHFRLPFQRYHAPPPTPLNEAITKLFHLTTRSIYIQTPNLTSPPVLELIIQALQRGVDVTITTSKGMMTLEQLLTAGTTTSRCIRKLIKQYISLSSASSSSASPSQTSDALESQPPLLGRLRISYFHPNQANMTSNVPEEPVQSHLKLVIFDGVYTVLGSGNMDRASWYTSQELGILFMSEKIAGLVRSAVDGILEGRRREIFDSYEE</sequence>
<dbReference type="PROSITE" id="PS50035">
    <property type="entry name" value="PLD"/>
    <property type="match status" value="2"/>
</dbReference>
<dbReference type="EMBL" id="ML975154">
    <property type="protein sequence ID" value="KAF1813726.1"/>
    <property type="molecule type" value="Genomic_DNA"/>
</dbReference>
<dbReference type="SMART" id="SM00155">
    <property type="entry name" value="PLDc"/>
    <property type="match status" value="2"/>
</dbReference>
<evidence type="ECO:0000256" key="1">
    <source>
        <dbReference type="SAM" id="MobiDB-lite"/>
    </source>
</evidence>
<dbReference type="InterPro" id="IPR025202">
    <property type="entry name" value="PLD-like_dom"/>
</dbReference>
<dbReference type="OrthoDB" id="2958217at2759"/>
<dbReference type="SUPFAM" id="SSF56024">
    <property type="entry name" value="Phospholipase D/nuclease"/>
    <property type="match status" value="2"/>
</dbReference>
<feature type="domain" description="PLD phosphodiesterase" evidence="2">
    <location>
        <begin position="195"/>
        <end position="222"/>
    </location>
</feature>
<feature type="region of interest" description="Disordered" evidence="1">
    <location>
        <begin position="1"/>
        <end position="26"/>
    </location>
</feature>
<dbReference type="PANTHER" id="PTHR21248">
    <property type="entry name" value="CARDIOLIPIN SYNTHASE"/>
    <property type="match status" value="1"/>
</dbReference>
<evidence type="ECO:0000313" key="5">
    <source>
        <dbReference type="RefSeq" id="XP_033535357.1"/>
    </source>
</evidence>
<feature type="domain" description="PLD phosphodiesterase" evidence="2">
    <location>
        <begin position="468"/>
        <end position="490"/>
    </location>
</feature>
<dbReference type="GO" id="GO:0030572">
    <property type="term" value="F:phosphatidyltransferase activity"/>
    <property type="evidence" value="ECO:0007669"/>
    <property type="project" value="UniProtKB-ARBA"/>
</dbReference>
<evidence type="ECO:0000313" key="4">
    <source>
        <dbReference type="Proteomes" id="UP000504638"/>
    </source>
</evidence>
<dbReference type="GO" id="GO:0032049">
    <property type="term" value="P:cardiolipin biosynthetic process"/>
    <property type="evidence" value="ECO:0007669"/>
    <property type="project" value="UniProtKB-ARBA"/>
</dbReference>
<evidence type="ECO:0000259" key="2">
    <source>
        <dbReference type="PROSITE" id="PS50035"/>
    </source>
</evidence>
<dbReference type="Gene3D" id="3.30.870.10">
    <property type="entry name" value="Endonuclease Chain A"/>
    <property type="match status" value="2"/>
</dbReference>
<protein>
    <recommendedName>
        <fullName evidence="2">PLD phosphodiesterase domain-containing protein</fullName>
    </recommendedName>
</protein>
<dbReference type="GeneID" id="54419729"/>
<name>A0A6G1G715_9PEZI</name>
<reference evidence="5" key="3">
    <citation type="submission" date="2025-04" db="UniProtKB">
        <authorList>
            <consortium name="RefSeq"/>
        </authorList>
    </citation>
    <scope>IDENTIFICATION</scope>
    <source>
        <strain evidence="5">CBS 781.70</strain>
    </source>
</reference>
<dbReference type="PANTHER" id="PTHR21248:SF11">
    <property type="entry name" value="PLD PHOSPHODIESTERASE DOMAIN-CONTAINING PROTEIN"/>
    <property type="match status" value="1"/>
</dbReference>
<keyword evidence="4" id="KW-1185">Reference proteome</keyword>
<dbReference type="InterPro" id="IPR001736">
    <property type="entry name" value="PLipase_D/transphosphatidylase"/>
</dbReference>
<dbReference type="RefSeq" id="XP_033535357.1">
    <property type="nucleotide sequence ID" value="XM_033679159.1"/>
</dbReference>
<dbReference type="Pfam" id="PF13091">
    <property type="entry name" value="PLDc_2"/>
    <property type="match status" value="1"/>
</dbReference>
<evidence type="ECO:0000313" key="3">
    <source>
        <dbReference type="EMBL" id="KAF1813726.1"/>
    </source>
</evidence>
<dbReference type="AlphaFoldDB" id="A0A6G1G715"/>
<reference evidence="5" key="2">
    <citation type="submission" date="2020-04" db="EMBL/GenBank/DDBJ databases">
        <authorList>
            <consortium name="NCBI Genome Project"/>
        </authorList>
    </citation>
    <scope>NUCLEOTIDE SEQUENCE</scope>
    <source>
        <strain evidence="5">CBS 781.70</strain>
    </source>
</reference>
<organism evidence="3">
    <name type="scientific">Eremomyces bilateralis CBS 781.70</name>
    <dbReference type="NCBI Taxonomy" id="1392243"/>
    <lineage>
        <taxon>Eukaryota</taxon>
        <taxon>Fungi</taxon>
        <taxon>Dikarya</taxon>
        <taxon>Ascomycota</taxon>
        <taxon>Pezizomycotina</taxon>
        <taxon>Dothideomycetes</taxon>
        <taxon>Dothideomycetes incertae sedis</taxon>
        <taxon>Eremomycetales</taxon>
        <taxon>Eremomycetaceae</taxon>
        <taxon>Eremomyces</taxon>
    </lineage>
</organism>
<proteinExistence type="predicted"/>
<dbReference type="CDD" id="cd00138">
    <property type="entry name" value="PLDc_SF"/>
    <property type="match status" value="2"/>
</dbReference>
<dbReference type="Proteomes" id="UP000504638">
    <property type="component" value="Unplaced"/>
</dbReference>
<reference evidence="3 5" key="1">
    <citation type="submission" date="2020-01" db="EMBL/GenBank/DDBJ databases">
        <authorList>
            <consortium name="DOE Joint Genome Institute"/>
            <person name="Haridas S."/>
            <person name="Albert R."/>
            <person name="Binder M."/>
            <person name="Bloem J."/>
            <person name="Labutti K."/>
            <person name="Salamov A."/>
            <person name="Andreopoulos B."/>
            <person name="Baker S.E."/>
            <person name="Barry K."/>
            <person name="Bills G."/>
            <person name="Bluhm B.H."/>
            <person name="Cannon C."/>
            <person name="Castanera R."/>
            <person name="Culley D.E."/>
            <person name="Daum C."/>
            <person name="Ezra D."/>
            <person name="Gonzalez J.B."/>
            <person name="Henrissat B."/>
            <person name="Kuo A."/>
            <person name="Liang C."/>
            <person name="Lipzen A."/>
            <person name="Lutzoni F."/>
            <person name="Magnuson J."/>
            <person name="Mondo S."/>
            <person name="Nolan M."/>
            <person name="Ohm R."/>
            <person name="Pangilinan J."/>
            <person name="Park H.-J."/>
            <person name="Ramirez L."/>
            <person name="Alfaro M."/>
            <person name="Sun H."/>
            <person name="Tritt A."/>
            <person name="Yoshinaga Y."/>
            <person name="Zwiers L.-H."/>
            <person name="Turgeon B.G."/>
            <person name="Goodwin S.B."/>
            <person name="Spatafora J.W."/>
            <person name="Crous P.W."/>
            <person name="Grigoriev I.V."/>
        </authorList>
    </citation>
    <scope>NUCLEOTIDE SEQUENCE</scope>
    <source>
        <strain evidence="3 5">CBS 781.70</strain>
    </source>
</reference>
<gene>
    <name evidence="3 5" type="ORF">P152DRAFT_457088</name>
</gene>
<accession>A0A6G1G715</accession>